<evidence type="ECO:0000313" key="3">
    <source>
        <dbReference type="Proteomes" id="UP000470200"/>
    </source>
</evidence>
<proteinExistence type="predicted"/>
<gene>
    <name evidence="2" type="ORF">GA629_08605</name>
</gene>
<organism evidence="2 3">
    <name type="scientific">Bifidobacterium adolescentis</name>
    <dbReference type="NCBI Taxonomy" id="1680"/>
    <lineage>
        <taxon>Bacteria</taxon>
        <taxon>Bacillati</taxon>
        <taxon>Actinomycetota</taxon>
        <taxon>Actinomycetes</taxon>
        <taxon>Bifidobacteriales</taxon>
        <taxon>Bifidobacteriaceae</taxon>
        <taxon>Bifidobacterium</taxon>
    </lineage>
</organism>
<feature type="region of interest" description="Disordered" evidence="1">
    <location>
        <begin position="25"/>
        <end position="47"/>
    </location>
</feature>
<dbReference type="Proteomes" id="UP000470200">
    <property type="component" value="Unassembled WGS sequence"/>
</dbReference>
<dbReference type="EMBL" id="WDIP01000010">
    <property type="protein sequence ID" value="KAB5883412.1"/>
    <property type="molecule type" value="Genomic_DNA"/>
</dbReference>
<comment type="caution">
    <text evidence="2">The sequence shown here is derived from an EMBL/GenBank/DDBJ whole genome shotgun (WGS) entry which is preliminary data.</text>
</comment>
<dbReference type="AlphaFoldDB" id="A0A6A2RBV0"/>
<protein>
    <submittedName>
        <fullName evidence="2">Uncharacterized protein</fullName>
    </submittedName>
</protein>
<evidence type="ECO:0000256" key="1">
    <source>
        <dbReference type="SAM" id="MobiDB-lite"/>
    </source>
</evidence>
<reference evidence="2 3" key="1">
    <citation type="journal article" date="2019" name="Nat. Med.">
        <title>A library of human gut bacterial isolates paired with longitudinal multiomics data enables mechanistic microbiome research.</title>
        <authorList>
            <person name="Poyet M."/>
            <person name="Groussin M."/>
            <person name="Gibbons S.M."/>
            <person name="Avila-Pacheco J."/>
            <person name="Jiang X."/>
            <person name="Kearney S.M."/>
            <person name="Perrotta A.R."/>
            <person name="Berdy B."/>
            <person name="Zhao S."/>
            <person name="Lieberman T.D."/>
            <person name="Swanson P.K."/>
            <person name="Smith M."/>
            <person name="Roesemann S."/>
            <person name="Alexander J.E."/>
            <person name="Rich S.A."/>
            <person name="Livny J."/>
            <person name="Vlamakis H."/>
            <person name="Clish C."/>
            <person name="Bullock K."/>
            <person name="Deik A."/>
            <person name="Scott J."/>
            <person name="Pierce K.A."/>
            <person name="Xavier R.J."/>
            <person name="Alm E.J."/>
        </authorList>
    </citation>
    <scope>NUCLEOTIDE SEQUENCE [LARGE SCALE GENOMIC DNA]</scope>
    <source>
        <strain evidence="2 3">BIOML-A105</strain>
    </source>
</reference>
<dbReference type="RefSeq" id="WP_151908013.1">
    <property type="nucleotide sequence ID" value="NZ_JAQDFC010000010.1"/>
</dbReference>
<accession>A0A6A2RBV0</accession>
<evidence type="ECO:0000313" key="2">
    <source>
        <dbReference type="EMBL" id="KAB5883412.1"/>
    </source>
</evidence>
<sequence length="71" mass="7237">MREQEGADREGDVKTYVVARVAAGQAADAADGVKGPVDDRRGAEGEQESCVHATVLCAHIDGGESASPGDP</sequence>
<name>A0A6A2RBV0_BIFAD</name>